<dbReference type="STRING" id="1460663.A0A177BY46"/>
<evidence type="ECO:0000313" key="7">
    <source>
        <dbReference type="Proteomes" id="UP000077069"/>
    </source>
</evidence>
<dbReference type="GO" id="GO:0000981">
    <property type="term" value="F:DNA-binding transcription factor activity, RNA polymerase II-specific"/>
    <property type="evidence" value="ECO:0007669"/>
    <property type="project" value="InterPro"/>
</dbReference>
<dbReference type="CDD" id="cd00067">
    <property type="entry name" value="GAL4"/>
    <property type="match status" value="1"/>
</dbReference>
<dbReference type="Proteomes" id="UP000077069">
    <property type="component" value="Unassembled WGS sequence"/>
</dbReference>
<proteinExistence type="predicted"/>
<dbReference type="PROSITE" id="PS50048">
    <property type="entry name" value="ZN2_CY6_FUNGAL_2"/>
    <property type="match status" value="1"/>
</dbReference>
<evidence type="ECO:0000313" key="6">
    <source>
        <dbReference type="EMBL" id="OAF99608.1"/>
    </source>
</evidence>
<dbReference type="GO" id="GO:0003677">
    <property type="term" value="F:DNA binding"/>
    <property type="evidence" value="ECO:0007669"/>
    <property type="project" value="InterPro"/>
</dbReference>
<keyword evidence="7" id="KW-1185">Reference proteome</keyword>
<dbReference type="InterPro" id="IPR007219">
    <property type="entry name" value="XnlR_reg_dom"/>
</dbReference>
<evidence type="ECO:0000256" key="2">
    <source>
        <dbReference type="ARBA" id="ARBA00022723"/>
    </source>
</evidence>
<dbReference type="GeneID" id="28764016"/>
<dbReference type="GO" id="GO:0006351">
    <property type="term" value="P:DNA-templated transcription"/>
    <property type="evidence" value="ECO:0007669"/>
    <property type="project" value="InterPro"/>
</dbReference>
<dbReference type="InterPro" id="IPR050613">
    <property type="entry name" value="Sec_Metabolite_Reg"/>
</dbReference>
<dbReference type="PANTHER" id="PTHR31001:SF40">
    <property type="entry name" value="ZN(II)2CYS6 TRANSCRIPTION FACTOR (EUROFUNG)"/>
    <property type="match status" value="1"/>
</dbReference>
<keyword evidence="2" id="KW-0479">Metal-binding</keyword>
<evidence type="ECO:0000256" key="4">
    <source>
        <dbReference type="SAM" id="MobiDB-lite"/>
    </source>
</evidence>
<evidence type="ECO:0000259" key="5">
    <source>
        <dbReference type="PROSITE" id="PS50048"/>
    </source>
</evidence>
<dbReference type="CDD" id="cd12148">
    <property type="entry name" value="fungal_TF_MHR"/>
    <property type="match status" value="1"/>
</dbReference>
<dbReference type="PROSITE" id="PS00463">
    <property type="entry name" value="ZN2_CY6_FUNGAL_1"/>
    <property type="match status" value="1"/>
</dbReference>
<dbReference type="GO" id="GO:0008270">
    <property type="term" value="F:zinc ion binding"/>
    <property type="evidence" value="ECO:0007669"/>
    <property type="project" value="InterPro"/>
</dbReference>
<accession>A0A177BY46</accession>
<dbReference type="InterPro" id="IPR001138">
    <property type="entry name" value="Zn2Cys6_DnaBD"/>
</dbReference>
<dbReference type="RefSeq" id="XP_018029974.1">
    <property type="nucleotide sequence ID" value="XM_018180530.1"/>
</dbReference>
<dbReference type="InParanoid" id="A0A177BY46"/>
<dbReference type="PANTHER" id="PTHR31001">
    <property type="entry name" value="UNCHARACTERIZED TRANSCRIPTIONAL REGULATORY PROTEIN"/>
    <property type="match status" value="1"/>
</dbReference>
<keyword evidence="3" id="KW-0539">Nucleus</keyword>
<dbReference type="EMBL" id="KV441561">
    <property type="protein sequence ID" value="OAF99608.1"/>
    <property type="molecule type" value="Genomic_DNA"/>
</dbReference>
<dbReference type="SMART" id="SM00066">
    <property type="entry name" value="GAL4"/>
    <property type="match status" value="1"/>
</dbReference>
<organism evidence="6 7">
    <name type="scientific">Paraphaeosphaeria sporulosa</name>
    <dbReference type="NCBI Taxonomy" id="1460663"/>
    <lineage>
        <taxon>Eukaryota</taxon>
        <taxon>Fungi</taxon>
        <taxon>Dikarya</taxon>
        <taxon>Ascomycota</taxon>
        <taxon>Pezizomycotina</taxon>
        <taxon>Dothideomycetes</taxon>
        <taxon>Pleosporomycetidae</taxon>
        <taxon>Pleosporales</taxon>
        <taxon>Massarineae</taxon>
        <taxon>Didymosphaeriaceae</taxon>
        <taxon>Paraphaeosphaeria</taxon>
    </lineage>
</organism>
<dbReference type="OrthoDB" id="3989227at2759"/>
<protein>
    <recommendedName>
        <fullName evidence="5">Zn(2)-C6 fungal-type domain-containing protein</fullName>
    </recommendedName>
</protein>
<feature type="compositionally biased region" description="Basic and acidic residues" evidence="4">
    <location>
        <begin position="76"/>
        <end position="85"/>
    </location>
</feature>
<dbReference type="GO" id="GO:0005634">
    <property type="term" value="C:nucleus"/>
    <property type="evidence" value="ECO:0007669"/>
    <property type="project" value="UniProtKB-SubCell"/>
</dbReference>
<dbReference type="AlphaFoldDB" id="A0A177BY46"/>
<name>A0A177BY46_9PLEO</name>
<dbReference type="Pfam" id="PF04082">
    <property type="entry name" value="Fungal_trans"/>
    <property type="match status" value="1"/>
</dbReference>
<feature type="domain" description="Zn(2)-C6 fungal-type" evidence="5">
    <location>
        <begin position="14"/>
        <end position="44"/>
    </location>
</feature>
<evidence type="ECO:0000256" key="1">
    <source>
        <dbReference type="ARBA" id="ARBA00004123"/>
    </source>
</evidence>
<dbReference type="Gene3D" id="4.10.240.10">
    <property type="entry name" value="Zn(2)-C6 fungal-type DNA-binding domain"/>
    <property type="match status" value="1"/>
</dbReference>
<comment type="subcellular location">
    <subcellularLocation>
        <location evidence="1">Nucleus</location>
    </subcellularLocation>
</comment>
<dbReference type="InterPro" id="IPR036864">
    <property type="entry name" value="Zn2-C6_fun-type_DNA-bd_sf"/>
</dbReference>
<reference evidence="6 7" key="1">
    <citation type="submission" date="2016-05" db="EMBL/GenBank/DDBJ databases">
        <title>Comparative analysis of secretome profiles of manganese(II)-oxidizing ascomycete fungi.</title>
        <authorList>
            <consortium name="DOE Joint Genome Institute"/>
            <person name="Zeiner C.A."/>
            <person name="Purvine S.O."/>
            <person name="Zink E.M."/>
            <person name="Wu S."/>
            <person name="Pasa-Tolic L."/>
            <person name="Chaput D.L."/>
            <person name="Haridas S."/>
            <person name="Grigoriev I.V."/>
            <person name="Santelli C.M."/>
            <person name="Hansel C.M."/>
        </authorList>
    </citation>
    <scope>NUCLEOTIDE SEQUENCE [LARGE SCALE GENOMIC DNA]</scope>
    <source>
        <strain evidence="6 7">AP3s5-JAC2a</strain>
    </source>
</reference>
<gene>
    <name evidence="6" type="ORF">CC84DRAFT_1181100</name>
</gene>
<dbReference type="Pfam" id="PF00172">
    <property type="entry name" value="Zn_clus"/>
    <property type="match status" value="1"/>
</dbReference>
<dbReference type="SUPFAM" id="SSF57701">
    <property type="entry name" value="Zn2/Cys6 DNA-binding domain"/>
    <property type="match status" value="1"/>
</dbReference>
<sequence length="726" mass="80638">MAHRKIVRNRPSLSCLACRRRKIKCEKQRPACANCVRLGDECVYEGPEQWEKAAAKKRKTHQHQHQDQLDDPFDALESHDRRGDNDSPVTDPELEAAAVGWTPAGSDLGFQWDAPTLDFDFAFDAHFDLGLLTPSLSLNSFQLESACPLDALPNRRDSSPLPGPPFEGYISTRDDGSKLFIERTFWALQDVYERILRVESAADRCKSTMNAGDHLTLPPKHVCGALLQCFFLCVHPLLPFVHAPTLAKRYGQLCTQLLGEQENIIPLALSTSDASFVALLWAAMYAGAVASAGTPLAASAKVPDTPAFRDNLYVAFTSAMKAASFPEAPTLDALVAALIVQSGLGREDIYQLRSAQIVCACIRAAQQLGLHREASRKGLGTVKSELGRRIWWHLIDLDIQSAVAAGTELQAARVEGSSDARLPIEFLEDQNVLAGENTPKSSAFLLFALGRAEIASAMRQIIIRAYDRQRPTQRDLIELNDMLSSLHSRIRAISARLPAKGIPEKGLVSSFQATVAPATYGTLYKDDASTTTVFNFWARSVLHMLYLRALILLQKRFLHEFTGQQQATLWKTLVRLCCQYIQTYLRLTRWSAAAIYKWALLSRLQPLEETLILLAYLQTDSCPAEADLVEHFAEEVLDMCYNSEQAQNQQPPGTLSTTRQNLWAILNELKEHLPWRPHPDLSWFSAEFKSSFGDGQCQKDQASVVDLGGVDQGLASFLQLEGLTDT</sequence>
<evidence type="ECO:0000256" key="3">
    <source>
        <dbReference type="ARBA" id="ARBA00023242"/>
    </source>
</evidence>
<feature type="region of interest" description="Disordered" evidence="4">
    <location>
        <begin position="53"/>
        <end position="91"/>
    </location>
</feature>